<evidence type="ECO:0000313" key="3">
    <source>
        <dbReference type="Proteomes" id="UP000199259"/>
    </source>
</evidence>
<organism evidence="2 3">
    <name type="scientific">Methanolobus vulcani</name>
    <dbReference type="NCBI Taxonomy" id="38026"/>
    <lineage>
        <taxon>Archaea</taxon>
        <taxon>Methanobacteriati</taxon>
        <taxon>Methanobacteriota</taxon>
        <taxon>Stenosarchaea group</taxon>
        <taxon>Methanomicrobia</taxon>
        <taxon>Methanosarcinales</taxon>
        <taxon>Methanosarcinaceae</taxon>
        <taxon>Methanolobus</taxon>
    </lineage>
</organism>
<dbReference type="EMBL" id="FNCA01000010">
    <property type="protein sequence ID" value="SDG26057.1"/>
    <property type="molecule type" value="Genomic_DNA"/>
</dbReference>
<gene>
    <name evidence="2" type="ORF">SAMN04488589_2543</name>
</gene>
<dbReference type="RefSeq" id="WP_091710816.1">
    <property type="nucleotide sequence ID" value="NZ_FNCA01000010.1"/>
</dbReference>
<dbReference type="Pfam" id="PF00173">
    <property type="entry name" value="Cyt-b5"/>
    <property type="match status" value="1"/>
</dbReference>
<feature type="domain" description="Cytochrome b5 heme-binding" evidence="1">
    <location>
        <begin position="4"/>
        <end position="77"/>
    </location>
</feature>
<accession>A0A7Z7FDJ4</accession>
<dbReference type="OrthoDB" id="129383at2157"/>
<evidence type="ECO:0000313" key="2">
    <source>
        <dbReference type="EMBL" id="SDG26057.1"/>
    </source>
</evidence>
<reference evidence="2 3" key="1">
    <citation type="submission" date="2016-10" db="EMBL/GenBank/DDBJ databases">
        <authorList>
            <person name="Varghese N."/>
            <person name="Submissions S."/>
        </authorList>
    </citation>
    <scope>NUCLEOTIDE SEQUENCE [LARGE SCALE GENOMIC DNA]</scope>
    <source>
        <strain evidence="2 3">PL 12/M</strain>
    </source>
</reference>
<name>A0A7Z7FDJ4_9EURY</name>
<protein>
    <submittedName>
        <fullName evidence="2">Predicted heme/steroid binding protein</fullName>
    </submittedName>
</protein>
<sequence>MKEFTLEEVAMYNGTDNEKVYVVYAGQVYDVSESEFWESGEHMGLHEAGTDLTESLDLEAPHEVDALDNFPIVGKIKE</sequence>
<dbReference type="Gene3D" id="3.10.120.10">
    <property type="entry name" value="Cytochrome b5-like heme/steroid binding domain"/>
    <property type="match status" value="1"/>
</dbReference>
<dbReference type="InterPro" id="IPR001199">
    <property type="entry name" value="Cyt_B5-like_heme/steroid-bd"/>
</dbReference>
<comment type="caution">
    <text evidence="2">The sequence shown here is derived from an EMBL/GenBank/DDBJ whole genome shotgun (WGS) entry which is preliminary data.</text>
</comment>
<dbReference type="Proteomes" id="UP000199259">
    <property type="component" value="Unassembled WGS sequence"/>
</dbReference>
<evidence type="ECO:0000259" key="1">
    <source>
        <dbReference type="SMART" id="SM01117"/>
    </source>
</evidence>
<dbReference type="SUPFAM" id="SSF55856">
    <property type="entry name" value="Cytochrome b5-like heme/steroid binding domain"/>
    <property type="match status" value="1"/>
</dbReference>
<keyword evidence="3" id="KW-1185">Reference proteome</keyword>
<proteinExistence type="predicted"/>
<dbReference type="SMART" id="SM01117">
    <property type="entry name" value="Cyt-b5"/>
    <property type="match status" value="1"/>
</dbReference>
<dbReference type="AlphaFoldDB" id="A0A7Z7FDJ4"/>
<dbReference type="InterPro" id="IPR036400">
    <property type="entry name" value="Cyt_B5-like_heme/steroid_sf"/>
</dbReference>